<evidence type="ECO:0000313" key="1">
    <source>
        <dbReference type="EMBL" id="GIQ69254.1"/>
    </source>
</evidence>
<protein>
    <submittedName>
        <fullName evidence="1">Uncharacterized protein</fullName>
    </submittedName>
</protein>
<sequence length="66" mass="8043">MSQRKLKKISLKPTQEQLEKMQRESRIKYMRENTMVSPSEREVFRLLLDMAARQSEIYDLLKSRLR</sequence>
<dbReference type="RefSeq" id="WP_213412061.1">
    <property type="nucleotide sequence ID" value="NZ_BOVK01000026.1"/>
</dbReference>
<proteinExistence type="predicted"/>
<name>A0A8J4H1N4_9BACL</name>
<dbReference type="EMBL" id="BOVK01000026">
    <property type="protein sequence ID" value="GIQ69254.1"/>
    <property type="molecule type" value="Genomic_DNA"/>
</dbReference>
<dbReference type="Proteomes" id="UP000677918">
    <property type="component" value="Unassembled WGS sequence"/>
</dbReference>
<organism evidence="1 2">
    <name type="scientific">Xylanibacillus composti</name>
    <dbReference type="NCBI Taxonomy" id="1572762"/>
    <lineage>
        <taxon>Bacteria</taxon>
        <taxon>Bacillati</taxon>
        <taxon>Bacillota</taxon>
        <taxon>Bacilli</taxon>
        <taxon>Bacillales</taxon>
        <taxon>Paenibacillaceae</taxon>
        <taxon>Xylanibacillus</taxon>
    </lineage>
</organism>
<accession>A0A8J4H1N4</accession>
<reference evidence="1" key="1">
    <citation type="submission" date="2021-04" db="EMBL/GenBank/DDBJ databases">
        <title>Draft genome sequence of Xylanibacillus composti strain K13.</title>
        <authorList>
            <person name="Uke A."/>
            <person name="Chhe C."/>
            <person name="Baramee S."/>
            <person name="Kosugi A."/>
        </authorList>
    </citation>
    <scope>NUCLEOTIDE SEQUENCE</scope>
    <source>
        <strain evidence="1">K13</strain>
    </source>
</reference>
<dbReference type="AlphaFoldDB" id="A0A8J4H1N4"/>
<evidence type="ECO:0000313" key="2">
    <source>
        <dbReference type="Proteomes" id="UP000677918"/>
    </source>
</evidence>
<keyword evidence="2" id="KW-1185">Reference proteome</keyword>
<gene>
    <name evidence="1" type="ORF">XYCOK13_20780</name>
</gene>
<comment type="caution">
    <text evidence="1">The sequence shown here is derived from an EMBL/GenBank/DDBJ whole genome shotgun (WGS) entry which is preliminary data.</text>
</comment>